<evidence type="ECO:0000256" key="3">
    <source>
        <dbReference type="ARBA" id="ARBA00022475"/>
    </source>
</evidence>
<dbReference type="FunFam" id="3.40.50.300:FF:000343">
    <property type="entry name" value="Ras family gtpase"/>
    <property type="match status" value="1"/>
</dbReference>
<evidence type="ECO:0000256" key="6">
    <source>
        <dbReference type="ARBA" id="ARBA00022801"/>
    </source>
</evidence>
<keyword evidence="5" id="KW-0547">Nucleotide-binding</keyword>
<accession>A0AAV2PL68</accession>
<comment type="caution">
    <text evidence="11">The sequence shown here is derived from an EMBL/GenBank/DDBJ whole genome shotgun (WGS) entry which is preliminary data.</text>
</comment>
<sequence>MPGKGVPSVRDYKLCIMGDGSVGKSCLTVQYTHGRFLDYYDPTIEDTYRKQVDVDDVLYNLEILDTAGQEQFAAMRDMYMRHGMGFVLVYSITEKSSIQGLIGLRNNIVKFKDTEDIPMVIVGNKSDLEDRRAVSKEEGQIQAREWKAEFFEASAKEKINVNEIFTRLIQLIREKQDRNNPPSNKNECICSIL</sequence>
<dbReference type="Proteomes" id="UP001497623">
    <property type="component" value="Unassembled WGS sequence"/>
</dbReference>
<evidence type="ECO:0000256" key="1">
    <source>
        <dbReference type="ARBA" id="ARBA00004236"/>
    </source>
</evidence>
<dbReference type="SMART" id="SM00174">
    <property type="entry name" value="RHO"/>
    <property type="match status" value="1"/>
</dbReference>
<reference evidence="11 13" key="1">
    <citation type="submission" date="2024-05" db="EMBL/GenBank/DDBJ databases">
        <authorList>
            <person name="Wallberg A."/>
        </authorList>
    </citation>
    <scope>NUCLEOTIDE SEQUENCE [LARGE SCALE GENOMIC DNA]</scope>
</reference>
<dbReference type="InterPro" id="IPR001806">
    <property type="entry name" value="Small_GTPase"/>
</dbReference>
<dbReference type="GO" id="GO:0005525">
    <property type="term" value="F:GTP binding"/>
    <property type="evidence" value="ECO:0007669"/>
    <property type="project" value="UniProtKB-KW"/>
</dbReference>
<dbReference type="EMBL" id="CAXKWB010000169">
    <property type="protein sequence ID" value="CAL4059633.1"/>
    <property type="molecule type" value="Genomic_DNA"/>
</dbReference>
<dbReference type="NCBIfam" id="TIGR00231">
    <property type="entry name" value="small_GTP"/>
    <property type="match status" value="1"/>
</dbReference>
<keyword evidence="6" id="KW-0378">Hydrolase</keyword>
<dbReference type="GO" id="GO:0007165">
    <property type="term" value="P:signal transduction"/>
    <property type="evidence" value="ECO:0007669"/>
    <property type="project" value="InterPro"/>
</dbReference>
<evidence type="ECO:0000256" key="8">
    <source>
        <dbReference type="ARBA" id="ARBA00023136"/>
    </source>
</evidence>
<evidence type="ECO:0000256" key="2">
    <source>
        <dbReference type="ARBA" id="ARBA00011984"/>
    </source>
</evidence>
<proteinExistence type="predicted"/>
<evidence type="ECO:0000313" key="13">
    <source>
        <dbReference type="Proteomes" id="UP001497623"/>
    </source>
</evidence>
<keyword evidence="8" id="KW-0472">Membrane</keyword>
<dbReference type="GO" id="GO:0005886">
    <property type="term" value="C:plasma membrane"/>
    <property type="evidence" value="ECO:0007669"/>
    <property type="project" value="UniProtKB-SubCell"/>
</dbReference>
<dbReference type="AlphaFoldDB" id="A0AAV2PL68"/>
<dbReference type="Gene3D" id="3.40.50.300">
    <property type="entry name" value="P-loop containing nucleotide triphosphate hydrolases"/>
    <property type="match status" value="1"/>
</dbReference>
<keyword evidence="13" id="KW-1185">Reference proteome</keyword>
<dbReference type="SMART" id="SM00173">
    <property type="entry name" value="RAS"/>
    <property type="match status" value="1"/>
</dbReference>
<evidence type="ECO:0000256" key="7">
    <source>
        <dbReference type="ARBA" id="ARBA00023134"/>
    </source>
</evidence>
<dbReference type="Pfam" id="PF00071">
    <property type="entry name" value="Ras"/>
    <property type="match status" value="1"/>
</dbReference>
<dbReference type="InterPro" id="IPR027417">
    <property type="entry name" value="P-loop_NTPase"/>
</dbReference>
<dbReference type="PROSITE" id="PS51421">
    <property type="entry name" value="RAS"/>
    <property type="match status" value="1"/>
</dbReference>
<dbReference type="PROSITE" id="PS51420">
    <property type="entry name" value="RHO"/>
    <property type="match status" value="1"/>
</dbReference>
<dbReference type="GO" id="GO:0012505">
    <property type="term" value="C:endomembrane system"/>
    <property type="evidence" value="ECO:0007669"/>
    <property type="project" value="UniProtKB-SubCell"/>
</dbReference>
<evidence type="ECO:0000313" key="11">
    <source>
        <dbReference type="EMBL" id="CAL4059633.1"/>
    </source>
</evidence>
<dbReference type="CDD" id="cd00876">
    <property type="entry name" value="Ras"/>
    <property type="match status" value="1"/>
</dbReference>
<dbReference type="EMBL" id="CAXKWB010000169">
    <property type="protein sequence ID" value="CAL4059639.1"/>
    <property type="molecule type" value="Genomic_DNA"/>
</dbReference>
<comment type="subcellular location">
    <subcellularLocation>
        <location evidence="1">Cell membrane</location>
    </subcellularLocation>
    <subcellularLocation>
        <location evidence="10">Endomembrane system</location>
        <topology evidence="10">Lipid-anchor</topology>
        <orientation evidence="10">Cytoplasmic side</orientation>
    </subcellularLocation>
</comment>
<dbReference type="InterPro" id="IPR005225">
    <property type="entry name" value="Small_GTP-bd"/>
</dbReference>
<keyword evidence="3" id="KW-1003">Cell membrane</keyword>
<evidence type="ECO:0000256" key="5">
    <source>
        <dbReference type="ARBA" id="ARBA00022741"/>
    </source>
</evidence>
<dbReference type="EC" id="3.6.5.2" evidence="2"/>
<evidence type="ECO:0000256" key="4">
    <source>
        <dbReference type="ARBA" id="ARBA00022481"/>
    </source>
</evidence>
<dbReference type="InterPro" id="IPR020849">
    <property type="entry name" value="Small_GTPase_Ras-type"/>
</dbReference>
<dbReference type="PANTHER" id="PTHR24070">
    <property type="entry name" value="RAS, DI-RAS, AND RHEB FAMILY MEMBERS OF SMALL GTPASE SUPERFAMILY"/>
    <property type="match status" value="1"/>
</dbReference>
<name>A0AAV2PL68_MEGNR</name>
<keyword evidence="7" id="KW-0342">GTP-binding</keyword>
<organism evidence="11 13">
    <name type="scientific">Meganyctiphanes norvegica</name>
    <name type="common">Northern krill</name>
    <name type="synonym">Thysanopoda norvegica</name>
    <dbReference type="NCBI Taxonomy" id="48144"/>
    <lineage>
        <taxon>Eukaryota</taxon>
        <taxon>Metazoa</taxon>
        <taxon>Ecdysozoa</taxon>
        <taxon>Arthropoda</taxon>
        <taxon>Crustacea</taxon>
        <taxon>Multicrustacea</taxon>
        <taxon>Malacostraca</taxon>
        <taxon>Eumalacostraca</taxon>
        <taxon>Eucarida</taxon>
        <taxon>Euphausiacea</taxon>
        <taxon>Euphausiidae</taxon>
        <taxon>Meganyctiphanes</taxon>
    </lineage>
</organism>
<gene>
    <name evidence="11" type="ORF">MNOR_LOCUS730</name>
    <name evidence="12" type="ORF">MNOR_LOCUS733</name>
</gene>
<protein>
    <recommendedName>
        <fullName evidence="2">small monomeric GTPase</fullName>
        <ecNumber evidence="2">3.6.5.2</ecNumber>
    </recommendedName>
</protein>
<evidence type="ECO:0000313" key="12">
    <source>
        <dbReference type="EMBL" id="CAL4059639.1"/>
    </source>
</evidence>
<dbReference type="GO" id="GO:0003925">
    <property type="term" value="F:G protein activity"/>
    <property type="evidence" value="ECO:0007669"/>
    <property type="project" value="UniProtKB-EC"/>
</dbReference>
<dbReference type="PROSITE" id="PS51419">
    <property type="entry name" value="RAB"/>
    <property type="match status" value="1"/>
</dbReference>
<dbReference type="SMART" id="SM00175">
    <property type="entry name" value="RAB"/>
    <property type="match status" value="1"/>
</dbReference>
<keyword evidence="4" id="KW-0488">Methylation</keyword>
<dbReference type="SUPFAM" id="SSF52540">
    <property type="entry name" value="P-loop containing nucleoside triphosphate hydrolases"/>
    <property type="match status" value="1"/>
</dbReference>
<evidence type="ECO:0000256" key="9">
    <source>
        <dbReference type="ARBA" id="ARBA00023288"/>
    </source>
</evidence>
<evidence type="ECO:0000256" key="10">
    <source>
        <dbReference type="ARBA" id="ARBA00046278"/>
    </source>
</evidence>
<keyword evidence="9" id="KW-0449">Lipoprotein</keyword>
<dbReference type="PRINTS" id="PR00449">
    <property type="entry name" value="RASTRNSFRMNG"/>
</dbReference>